<comment type="caution">
    <text evidence="2">The sequence shown here is derived from an EMBL/GenBank/DDBJ whole genome shotgun (WGS) entry which is preliminary data.</text>
</comment>
<keyword evidence="3" id="KW-1185">Reference proteome</keyword>
<name>A0AA88IJX5_CHASR</name>
<sequence length="304" mass="33259">MADGDGVPMQLLIRCGLGIDGGQEPGMACAPPVPQSVVPVSNFYPNRPVPPWGFLAPARSSGPRQGSGARTRSYAAVVRQPDSRRTRNRYYGTLQQGGNDPRRQDSSTAKSRQTQPTDPQFAAQLVPQDRDRAREPARDRIAAVVRQPDSRRTRNRYYGTLQQGAMIHVDRIPRRPKAGRPNLQIRSLLPRLETGVGGVDGGDNGLQAEQRVREARQAVNRGAVLPESQAQFLEEIVELSSEHGSSTMQEGAPTPRKQRAKSAAPVTTQQPLTDVQPAPSESGDYRTRLVDPTCSSHVFCCHDD</sequence>
<evidence type="ECO:0000313" key="3">
    <source>
        <dbReference type="Proteomes" id="UP001187415"/>
    </source>
</evidence>
<organism evidence="2 3">
    <name type="scientific">Channa striata</name>
    <name type="common">Snakehead murrel</name>
    <name type="synonym">Ophicephalus striatus</name>
    <dbReference type="NCBI Taxonomy" id="64152"/>
    <lineage>
        <taxon>Eukaryota</taxon>
        <taxon>Metazoa</taxon>
        <taxon>Chordata</taxon>
        <taxon>Craniata</taxon>
        <taxon>Vertebrata</taxon>
        <taxon>Euteleostomi</taxon>
        <taxon>Actinopterygii</taxon>
        <taxon>Neopterygii</taxon>
        <taxon>Teleostei</taxon>
        <taxon>Neoteleostei</taxon>
        <taxon>Acanthomorphata</taxon>
        <taxon>Anabantaria</taxon>
        <taxon>Anabantiformes</taxon>
        <taxon>Channoidei</taxon>
        <taxon>Channidae</taxon>
        <taxon>Channa</taxon>
    </lineage>
</organism>
<reference evidence="2" key="1">
    <citation type="submission" date="2023-07" db="EMBL/GenBank/DDBJ databases">
        <title>Chromosome-level Genome Assembly of Striped Snakehead (Channa striata).</title>
        <authorList>
            <person name="Liu H."/>
        </authorList>
    </citation>
    <scope>NUCLEOTIDE SEQUENCE</scope>
    <source>
        <strain evidence="2">Gz</strain>
        <tissue evidence="2">Muscle</tissue>
    </source>
</reference>
<evidence type="ECO:0000313" key="2">
    <source>
        <dbReference type="EMBL" id="KAK2814309.1"/>
    </source>
</evidence>
<protein>
    <submittedName>
        <fullName evidence="2">Uncharacterized protein</fullName>
    </submittedName>
</protein>
<dbReference type="Proteomes" id="UP001187415">
    <property type="component" value="Unassembled WGS sequence"/>
</dbReference>
<dbReference type="EMBL" id="JAUPFM010000061">
    <property type="protein sequence ID" value="KAK2814309.1"/>
    <property type="molecule type" value="Genomic_DNA"/>
</dbReference>
<accession>A0AA88IJX5</accession>
<feature type="compositionally biased region" description="Polar residues" evidence="1">
    <location>
        <begin position="106"/>
        <end position="118"/>
    </location>
</feature>
<feature type="compositionally biased region" description="Basic and acidic residues" evidence="1">
    <location>
        <begin position="128"/>
        <end position="138"/>
    </location>
</feature>
<proteinExistence type="predicted"/>
<evidence type="ECO:0000256" key="1">
    <source>
        <dbReference type="SAM" id="MobiDB-lite"/>
    </source>
</evidence>
<feature type="region of interest" description="Disordered" evidence="1">
    <location>
        <begin position="240"/>
        <end position="289"/>
    </location>
</feature>
<dbReference type="AlphaFoldDB" id="A0AA88IJX5"/>
<feature type="region of interest" description="Disordered" evidence="1">
    <location>
        <begin position="55"/>
        <end position="138"/>
    </location>
</feature>
<gene>
    <name evidence="2" type="ORF">Q5P01_000629</name>
</gene>